<dbReference type="Gene3D" id="1.10.3720.10">
    <property type="entry name" value="MetI-like"/>
    <property type="match status" value="1"/>
</dbReference>
<dbReference type="Pfam" id="PF12911">
    <property type="entry name" value="OppC_N"/>
    <property type="match status" value="1"/>
</dbReference>
<evidence type="ECO:0000259" key="8">
    <source>
        <dbReference type="PROSITE" id="PS50928"/>
    </source>
</evidence>
<dbReference type="Proteomes" id="UP001291309">
    <property type="component" value="Unassembled WGS sequence"/>
</dbReference>
<dbReference type="PROSITE" id="PS50928">
    <property type="entry name" value="ABC_TM1"/>
    <property type="match status" value="1"/>
</dbReference>
<keyword evidence="5 7" id="KW-1133">Transmembrane helix</keyword>
<reference evidence="9 10" key="1">
    <citation type="submission" date="2023-12" db="EMBL/GenBank/DDBJ databases">
        <title>the genome sequence of Hyalangium sp. s54d21.</title>
        <authorList>
            <person name="Zhang X."/>
        </authorList>
    </citation>
    <scope>NUCLEOTIDE SEQUENCE [LARGE SCALE GENOMIC DNA]</scope>
    <source>
        <strain evidence="10">s54d21</strain>
    </source>
</reference>
<keyword evidence="6 7" id="KW-0472">Membrane</keyword>
<gene>
    <name evidence="9" type="ORF">SYV04_10950</name>
</gene>
<dbReference type="PANTHER" id="PTHR43386:SF1">
    <property type="entry name" value="D,D-DIPEPTIDE TRANSPORT SYSTEM PERMEASE PROTEIN DDPC-RELATED"/>
    <property type="match status" value="1"/>
</dbReference>
<comment type="subcellular location">
    <subcellularLocation>
        <location evidence="1 7">Cell membrane</location>
        <topology evidence="1 7">Multi-pass membrane protein</topology>
    </subcellularLocation>
</comment>
<keyword evidence="3" id="KW-1003">Cell membrane</keyword>
<accession>A0ABU5H1C5</accession>
<evidence type="ECO:0000256" key="6">
    <source>
        <dbReference type="ARBA" id="ARBA00023136"/>
    </source>
</evidence>
<dbReference type="RefSeq" id="WP_321545633.1">
    <property type="nucleotide sequence ID" value="NZ_JAXIVS010000003.1"/>
</dbReference>
<dbReference type="PANTHER" id="PTHR43386">
    <property type="entry name" value="OLIGOPEPTIDE TRANSPORT SYSTEM PERMEASE PROTEIN APPC"/>
    <property type="match status" value="1"/>
</dbReference>
<dbReference type="InterPro" id="IPR025966">
    <property type="entry name" value="OppC_N"/>
</dbReference>
<feature type="domain" description="ABC transmembrane type-1" evidence="8">
    <location>
        <begin position="70"/>
        <end position="259"/>
    </location>
</feature>
<keyword evidence="2 7" id="KW-0813">Transport</keyword>
<dbReference type="InterPro" id="IPR050366">
    <property type="entry name" value="BP-dependent_transpt_permease"/>
</dbReference>
<feature type="transmembrane region" description="Helical" evidence="7">
    <location>
        <begin position="72"/>
        <end position="98"/>
    </location>
</feature>
<name>A0ABU5H1C5_9BACT</name>
<sequence>MSSLPHTWGGRFGLGVAVLLVLTALLAPVLSPYAPEAIDLASELAPPGPGHLLGAGENGIDVLTHVLHGARVSLVVALFAVVLSALVGVTLGGLAGYAGGWLDEVLMRTVDVLLAFPGILLAIFITSVLGPSLINVVFALSFTGWTGYARLARGQVLTLRERDYVQAARALGSSDARILFRHLLPNAAGPLLIQVTSAFPGAILAEASLSFLGLGAPPGTASWGALVDQGTQYLLVAPHVALFPGLALALTVLGFNFLGDAVRDALDPKRTER</sequence>
<comment type="similarity">
    <text evidence="7">Belongs to the binding-protein-dependent transport system permease family.</text>
</comment>
<evidence type="ECO:0000256" key="4">
    <source>
        <dbReference type="ARBA" id="ARBA00022692"/>
    </source>
</evidence>
<evidence type="ECO:0000256" key="5">
    <source>
        <dbReference type="ARBA" id="ARBA00022989"/>
    </source>
</evidence>
<evidence type="ECO:0000256" key="1">
    <source>
        <dbReference type="ARBA" id="ARBA00004651"/>
    </source>
</evidence>
<evidence type="ECO:0000313" key="9">
    <source>
        <dbReference type="EMBL" id="MDY7226912.1"/>
    </source>
</evidence>
<organism evidence="9 10">
    <name type="scientific">Hyalangium rubrum</name>
    <dbReference type="NCBI Taxonomy" id="3103134"/>
    <lineage>
        <taxon>Bacteria</taxon>
        <taxon>Pseudomonadati</taxon>
        <taxon>Myxococcota</taxon>
        <taxon>Myxococcia</taxon>
        <taxon>Myxococcales</taxon>
        <taxon>Cystobacterineae</taxon>
        <taxon>Archangiaceae</taxon>
        <taxon>Hyalangium</taxon>
    </lineage>
</organism>
<feature type="transmembrane region" description="Helical" evidence="7">
    <location>
        <begin position="105"/>
        <end position="126"/>
    </location>
</feature>
<feature type="transmembrane region" description="Helical" evidence="7">
    <location>
        <begin position="12"/>
        <end position="34"/>
    </location>
</feature>
<dbReference type="Pfam" id="PF00528">
    <property type="entry name" value="BPD_transp_1"/>
    <property type="match status" value="1"/>
</dbReference>
<dbReference type="EMBL" id="JAXIVS010000003">
    <property type="protein sequence ID" value="MDY7226912.1"/>
    <property type="molecule type" value="Genomic_DNA"/>
</dbReference>
<keyword evidence="4 7" id="KW-0812">Transmembrane</keyword>
<feature type="transmembrane region" description="Helical" evidence="7">
    <location>
        <begin position="236"/>
        <end position="259"/>
    </location>
</feature>
<evidence type="ECO:0000256" key="2">
    <source>
        <dbReference type="ARBA" id="ARBA00022448"/>
    </source>
</evidence>
<dbReference type="CDD" id="cd06261">
    <property type="entry name" value="TM_PBP2"/>
    <property type="match status" value="1"/>
</dbReference>
<proteinExistence type="inferred from homology"/>
<protein>
    <submittedName>
        <fullName evidence="9">ABC transporter permease</fullName>
    </submittedName>
</protein>
<keyword evidence="10" id="KW-1185">Reference proteome</keyword>
<evidence type="ECO:0000256" key="7">
    <source>
        <dbReference type="RuleBase" id="RU363032"/>
    </source>
</evidence>
<comment type="caution">
    <text evidence="9">The sequence shown here is derived from an EMBL/GenBank/DDBJ whole genome shotgun (WGS) entry which is preliminary data.</text>
</comment>
<evidence type="ECO:0000313" key="10">
    <source>
        <dbReference type="Proteomes" id="UP001291309"/>
    </source>
</evidence>
<evidence type="ECO:0000256" key="3">
    <source>
        <dbReference type="ARBA" id="ARBA00022475"/>
    </source>
</evidence>
<dbReference type="InterPro" id="IPR035906">
    <property type="entry name" value="MetI-like_sf"/>
</dbReference>
<dbReference type="InterPro" id="IPR000515">
    <property type="entry name" value="MetI-like"/>
</dbReference>
<dbReference type="SUPFAM" id="SSF161098">
    <property type="entry name" value="MetI-like"/>
    <property type="match status" value="1"/>
</dbReference>